<dbReference type="InterPro" id="IPR018485">
    <property type="entry name" value="FGGY_C"/>
</dbReference>
<evidence type="ECO:0000256" key="3">
    <source>
        <dbReference type="ARBA" id="ARBA00022777"/>
    </source>
</evidence>
<evidence type="ECO:0000256" key="1">
    <source>
        <dbReference type="ARBA" id="ARBA00009156"/>
    </source>
</evidence>
<dbReference type="Pfam" id="PF00370">
    <property type="entry name" value="FGGY_N"/>
    <property type="match status" value="1"/>
</dbReference>
<dbReference type="GO" id="GO:0005975">
    <property type="term" value="P:carbohydrate metabolic process"/>
    <property type="evidence" value="ECO:0007669"/>
    <property type="project" value="InterPro"/>
</dbReference>
<keyword evidence="7" id="KW-1185">Reference proteome</keyword>
<reference evidence="6 7" key="1">
    <citation type="journal article" date="2015" name="Int. J. Syst. Evol. Microbiol.">
        <title>Flavisolibacter ginsenosidimutans sp. nov., with ginsenoside-converting activity isolated from soil used for cultivating ginseng.</title>
        <authorList>
            <person name="Zhao Y."/>
            <person name="Liu Q."/>
            <person name="Kang M.S."/>
            <person name="Jin F."/>
            <person name="Yu H."/>
            <person name="Im W.T."/>
        </authorList>
    </citation>
    <scope>NUCLEOTIDE SEQUENCE [LARGE SCALE GENOMIC DNA]</scope>
    <source>
        <strain evidence="6 7">Gsoil 636</strain>
    </source>
</reference>
<evidence type="ECO:0000313" key="7">
    <source>
        <dbReference type="Proteomes" id="UP000321204"/>
    </source>
</evidence>
<dbReference type="InterPro" id="IPR043129">
    <property type="entry name" value="ATPase_NBD"/>
</dbReference>
<dbReference type="Pfam" id="PF02782">
    <property type="entry name" value="FGGY_C"/>
    <property type="match status" value="1"/>
</dbReference>
<protein>
    <submittedName>
        <fullName evidence="6">Gluconokinase</fullName>
    </submittedName>
</protein>
<dbReference type="InterPro" id="IPR018484">
    <property type="entry name" value="FGGY_N"/>
</dbReference>
<dbReference type="CDD" id="cd07770">
    <property type="entry name" value="ASKHA_NBD_FGGY_GntK"/>
    <property type="match status" value="1"/>
</dbReference>
<gene>
    <name evidence="6" type="ORF">FSB75_06075</name>
</gene>
<evidence type="ECO:0000256" key="2">
    <source>
        <dbReference type="ARBA" id="ARBA00022679"/>
    </source>
</evidence>
<name>A0A5B8UGN8_9BACT</name>
<dbReference type="PANTHER" id="PTHR43095:SF2">
    <property type="entry name" value="GLUCONOKINASE"/>
    <property type="match status" value="1"/>
</dbReference>
<dbReference type="InterPro" id="IPR000577">
    <property type="entry name" value="Carb_kinase_FGGY"/>
</dbReference>
<dbReference type="PIRSF" id="PIRSF000538">
    <property type="entry name" value="GlpK"/>
    <property type="match status" value="1"/>
</dbReference>
<dbReference type="GO" id="GO:0016301">
    <property type="term" value="F:kinase activity"/>
    <property type="evidence" value="ECO:0007669"/>
    <property type="project" value="UniProtKB-KW"/>
</dbReference>
<feature type="domain" description="Carbohydrate kinase FGGY C-terminal" evidence="5">
    <location>
        <begin position="255"/>
        <end position="442"/>
    </location>
</feature>
<accession>A0A5B8UGN8</accession>
<proteinExistence type="inferred from homology"/>
<keyword evidence="2" id="KW-0808">Transferase</keyword>
<sequence>MQEPQAYVIGIDIGTGSVKAVAVKANGEAIDAVQTHYPSAATDESEQDVFAVYTAFKQCLSEIAGRQTNAPQAVCLSAAMHSILAVDEKGAPLMKALLWSDTRSSEIAQSLRHSDEGKRIYKATGTPLHAMSPLCKIRWLKEFKPELFKNAYKFISVKEFIWQQLFGEYAVDYSIASATGLFNIYSLQWHEEALFFAGISSERLSLPVSTTHKKKGLLSDVAKNLNIPINTIFYMGASDGCLANLGSGCFDASVAAITIGTSAAVRITSPSPIVDEERMIFNYLLDEKTFVCGGATNNGGNTVEWAVEKFAPQNKEKKIFEEAFRAIENVPAGSKDLLFLPYLHGERAPIWDEKSYGVYFGVKSVHDKNCFLRAAMEGVCYSLFDVLSSLEKNLPTVGEIKLSGGVAKAKAFVQILADVIGRKILTEDAGDASAIGAAYLALKELNAASDYAFLYQAKRDATEPIKENAEVYHKLFAVYKGLYPSLKEAMHTLHQYTH</sequence>
<dbReference type="Proteomes" id="UP000321204">
    <property type="component" value="Chromosome"/>
</dbReference>
<keyword evidence="3 6" id="KW-0418">Kinase</keyword>
<dbReference type="InterPro" id="IPR050406">
    <property type="entry name" value="FGGY_Carb_Kinase"/>
</dbReference>
<dbReference type="KEGG" id="fgg:FSB75_06075"/>
<dbReference type="EMBL" id="CP042433">
    <property type="protein sequence ID" value="QEC55486.1"/>
    <property type="molecule type" value="Genomic_DNA"/>
</dbReference>
<organism evidence="6 7">
    <name type="scientific">Flavisolibacter ginsenosidimutans</name>
    <dbReference type="NCBI Taxonomy" id="661481"/>
    <lineage>
        <taxon>Bacteria</taxon>
        <taxon>Pseudomonadati</taxon>
        <taxon>Bacteroidota</taxon>
        <taxon>Chitinophagia</taxon>
        <taxon>Chitinophagales</taxon>
        <taxon>Chitinophagaceae</taxon>
        <taxon>Flavisolibacter</taxon>
    </lineage>
</organism>
<evidence type="ECO:0000259" key="4">
    <source>
        <dbReference type="Pfam" id="PF00370"/>
    </source>
</evidence>
<dbReference type="SUPFAM" id="SSF53067">
    <property type="entry name" value="Actin-like ATPase domain"/>
    <property type="match status" value="2"/>
</dbReference>
<dbReference type="PANTHER" id="PTHR43095">
    <property type="entry name" value="SUGAR KINASE"/>
    <property type="match status" value="1"/>
</dbReference>
<dbReference type="OrthoDB" id="9805576at2"/>
<dbReference type="RefSeq" id="WP_146784279.1">
    <property type="nucleotide sequence ID" value="NZ_BAABIO010000002.1"/>
</dbReference>
<evidence type="ECO:0000259" key="5">
    <source>
        <dbReference type="Pfam" id="PF02782"/>
    </source>
</evidence>
<feature type="domain" description="Carbohydrate kinase FGGY N-terminal" evidence="4">
    <location>
        <begin position="7"/>
        <end position="246"/>
    </location>
</feature>
<comment type="similarity">
    <text evidence="1">Belongs to the FGGY kinase family.</text>
</comment>
<dbReference type="AlphaFoldDB" id="A0A5B8UGN8"/>
<evidence type="ECO:0000313" key="6">
    <source>
        <dbReference type="EMBL" id="QEC55486.1"/>
    </source>
</evidence>
<dbReference type="Gene3D" id="3.30.420.40">
    <property type="match status" value="2"/>
</dbReference>